<feature type="compositionally biased region" description="Basic and acidic residues" evidence="7">
    <location>
        <begin position="1729"/>
        <end position="1742"/>
    </location>
</feature>
<dbReference type="Gene3D" id="3.30.420.10">
    <property type="entry name" value="Ribonuclease H-like superfamily/Ribonuclease H"/>
    <property type="match status" value="1"/>
</dbReference>
<comment type="caution">
    <text evidence="10">The sequence shown here is derived from an EMBL/GenBank/DDBJ whole genome shotgun (WGS) entry which is preliminary data.</text>
</comment>
<dbReference type="InterPro" id="IPR041588">
    <property type="entry name" value="Integrase_H2C2"/>
</dbReference>
<evidence type="ECO:0008006" key="12">
    <source>
        <dbReference type="Google" id="ProtNLM"/>
    </source>
</evidence>
<dbReference type="GO" id="GO:0003676">
    <property type="term" value="F:nucleic acid binding"/>
    <property type="evidence" value="ECO:0007669"/>
    <property type="project" value="InterPro"/>
</dbReference>
<keyword evidence="4" id="KW-0255">Endonuclease</keyword>
<keyword evidence="11" id="KW-1185">Reference proteome</keyword>
<dbReference type="InterPro" id="IPR041577">
    <property type="entry name" value="RT_RNaseH_2"/>
</dbReference>
<sequence>MCGYYRNFVKNYSTVASPLTDLTRLDTPWNWSDECEGAFKRLKHALMNHEVLMVPDPQKPFIVTTDASQYDIGEVLAQQDGKKLRSIEYMSKKMPSKKLAKSTYERELYALYKALVHWRHFLLGRFFYLRTDHQTLKWIKTQPVLSDALKRWIEVIDQYDFKLEYLKGEYNTFADAPSRREDHLGALVSDFGISDEVTQSLVGAYQEDLVTMDIIHKLQAKDKATERQSVSMDFMDTLVASKSGKRHIFVIKDRFTKRSMLPPTMDGQVDIDDIVDHRDMPVAKPLGRGRPPKPKREYRVRFRHHTDPKEDRWFTREELIETAPQVVAEYERKLKGKAPTKGGGVATVEVVVDEHGDDVDVEVEAEACPEEGVVWGVEEGGVVVVTTVMVRVFPSSAVTASEMAAMVVLMESREDWRAVNVRRKVASSGVAMVEVGGLPASSRAMLSMEPERRSDMLMDDWSMLGEEGVEDAAGTDVEDAAAAVAVAAAAASAAACWEFLVWQTATTRMTWRNDEDNEHDDGDFDYDMARRRMPRQPQCHVSHSATSTVVPCQQQCHVSNSATSECNVSSATSATVPRQQCHVTVPRQQCPATMTGTSLGMPGQRADEFIADYKQRFQSQLALIEAEEQRQLAAEAARVQAEAAGTAEKQRLQAEADADTQAHRKEAQDLLQRHEAADIERLEFWHFQPSNGDDATPEEQHREFLSKLVTRLLYACNYQLSELERQNQELQQQYQDLKKQHQELANRRRTVQSNEDATRALNSRVLDQEQAAPGPDAGESSSAPSTRQLEERVDHVVAMRGDISTFAERTTISNQMDTLKTEVQQLQLPNKNGNSTQHYKMPTFQIEKFDDYTHQDPVLWWEVPTPLMDVGVEVVDLHAYIAKIDREFKTQRYDDIDAPLLYVRIQIGEATCNALIDCGASRNYMSQDFMLLDAYGDEFEGPHGVVPDRPIRHEIILEDGAVPPRGCIYRMSEEEFSVLRAQLDDLLEKGWIRPSSSPYGAPVLFVRKKNKDLRLCIDYRKLNAQMIRNADPLPRIDDLLERLGSAKFFSKLDLKSGYHQLEIRKADRYKTGFKTRYWHFKWLVMPFGLTNAPTTFQAAMTTEFRHMLYRFVLIYLDDILVYSRSLDEYVEHLRTVLERLRQAKYKANRDKCEFARQELEYLGHYVTPQGIRPLADKIEALRVWPEPTNTTEVRSFMGLAGYYQRFIAGYSRIVAPMTRLQSPKVPFVFDDDARRSFQALKTIMLMAPVLSIYDPTLSTRVTTEASGYGIGAVLEQHDGDDWHPVEYFSHKVPPINSLDDARKELLAFVTALKRWRHFLLGRRRFICVTDNNPLIYYKTQDMVSSTIGGWMYFIDQFDFTPKHVPGLSNRTADARSLRPDLCAMTHHAFPFDEELQRHFIRGYESDPDFATLYAQLSSDHPPASHYRIADGYLLLHSRGKDLLFVPRDRRLRTCHLGEYHDSRLAGHFGVNRTIARLRQRFRWTDLITDVTSDNDARFMSAFWTAVMQESDTKMKASSARHPQTDGQTERAHQTAQMMLRTLICPDQKDCVDRLPDIKFANNTSVNPAIGVTPFELHHGGRKGRIFADLPLPRPADIDAARSPAPVLKYRELLAQALANMQKAQVRMQQQASRHRVPCPIHAGDLVWVSAEEFALEQDVSRKLLFKWFGPWPVTSAAGDEPDGPSFVINIPRHLTVHPVFHASKLATYTPAKSDDFQGRRSQDPPSMDGHQEVERVITDRKYGSKPSV</sequence>
<dbReference type="InterPro" id="IPR043502">
    <property type="entry name" value="DNA/RNA_pol_sf"/>
</dbReference>
<dbReference type="Gene3D" id="3.30.70.270">
    <property type="match status" value="3"/>
</dbReference>
<organism evidence="10 11">
    <name type="scientific">Chara braunii</name>
    <name type="common">Braun's stonewort</name>
    <dbReference type="NCBI Taxonomy" id="69332"/>
    <lineage>
        <taxon>Eukaryota</taxon>
        <taxon>Viridiplantae</taxon>
        <taxon>Streptophyta</taxon>
        <taxon>Charophyceae</taxon>
        <taxon>Charales</taxon>
        <taxon>Characeae</taxon>
        <taxon>Chara</taxon>
    </lineage>
</organism>
<dbReference type="PROSITE" id="PS50994">
    <property type="entry name" value="INTEGRASE"/>
    <property type="match status" value="1"/>
</dbReference>
<dbReference type="Pfam" id="PF17919">
    <property type="entry name" value="RT_RNaseH_2"/>
    <property type="match status" value="2"/>
</dbReference>
<dbReference type="InterPro" id="IPR036397">
    <property type="entry name" value="RNaseH_sf"/>
</dbReference>
<keyword evidence="4" id="KW-0378">Hydrolase</keyword>
<feature type="domain" description="Reverse transcriptase" evidence="8">
    <location>
        <begin position="987"/>
        <end position="1166"/>
    </location>
</feature>
<dbReference type="Pfam" id="PF00078">
    <property type="entry name" value="RVT_1"/>
    <property type="match status" value="1"/>
</dbReference>
<keyword evidence="2" id="KW-0548">Nucleotidyltransferase</keyword>
<gene>
    <name evidence="10" type="ORF">CBR_g25958</name>
</gene>
<dbReference type="Gene3D" id="2.40.70.10">
    <property type="entry name" value="Acid Proteases"/>
    <property type="match status" value="1"/>
</dbReference>
<dbReference type="InterPro" id="IPR050951">
    <property type="entry name" value="Retrovirus_Pol_polyprotein"/>
</dbReference>
<keyword evidence="5" id="KW-0511">Multifunctional enzyme</keyword>
<evidence type="ECO:0000256" key="6">
    <source>
        <dbReference type="SAM" id="Coils"/>
    </source>
</evidence>
<feature type="region of interest" description="Disordered" evidence="7">
    <location>
        <begin position="1711"/>
        <end position="1748"/>
    </location>
</feature>
<dbReference type="Pfam" id="PF17921">
    <property type="entry name" value="Integrase_H2C2"/>
    <property type="match status" value="1"/>
</dbReference>
<name>A0A388L6W3_CHABU</name>
<feature type="domain" description="Integrase catalytic" evidence="9">
    <location>
        <begin position="1418"/>
        <end position="1581"/>
    </location>
</feature>
<evidence type="ECO:0000256" key="2">
    <source>
        <dbReference type="ARBA" id="ARBA00022695"/>
    </source>
</evidence>
<dbReference type="GO" id="GO:0004519">
    <property type="term" value="F:endonuclease activity"/>
    <property type="evidence" value="ECO:0007669"/>
    <property type="project" value="UniProtKB-KW"/>
</dbReference>
<dbReference type="SUPFAM" id="SSF56672">
    <property type="entry name" value="DNA/RNA polymerases"/>
    <property type="match status" value="2"/>
</dbReference>
<evidence type="ECO:0000313" key="10">
    <source>
        <dbReference type="EMBL" id="GBG78024.1"/>
    </source>
</evidence>
<dbReference type="CDD" id="cd09274">
    <property type="entry name" value="RNase_HI_RT_Ty3"/>
    <property type="match status" value="2"/>
</dbReference>
<keyword evidence="6" id="KW-0175">Coiled coil</keyword>
<keyword evidence="1" id="KW-0808">Transferase</keyword>
<dbReference type="GO" id="GO:0016779">
    <property type="term" value="F:nucleotidyltransferase activity"/>
    <property type="evidence" value="ECO:0007669"/>
    <property type="project" value="UniProtKB-KW"/>
</dbReference>
<dbReference type="Gene3D" id="3.10.10.10">
    <property type="entry name" value="HIV Type 1 Reverse Transcriptase, subunit A, domain 1"/>
    <property type="match status" value="1"/>
</dbReference>
<dbReference type="InterPro" id="IPR043128">
    <property type="entry name" value="Rev_trsase/Diguanyl_cyclase"/>
</dbReference>
<evidence type="ECO:0000256" key="3">
    <source>
        <dbReference type="ARBA" id="ARBA00022722"/>
    </source>
</evidence>
<evidence type="ECO:0000259" key="9">
    <source>
        <dbReference type="PROSITE" id="PS50994"/>
    </source>
</evidence>
<dbReference type="InterPro" id="IPR000477">
    <property type="entry name" value="RT_dom"/>
</dbReference>
<dbReference type="OrthoDB" id="1739513at2759"/>
<dbReference type="GO" id="GO:0015074">
    <property type="term" value="P:DNA integration"/>
    <property type="evidence" value="ECO:0007669"/>
    <property type="project" value="InterPro"/>
</dbReference>
<keyword evidence="3" id="KW-0540">Nuclease</keyword>
<accession>A0A388L6W3</accession>
<feature type="coiled-coil region" evidence="6">
    <location>
        <begin position="713"/>
        <end position="754"/>
    </location>
</feature>
<reference evidence="10 11" key="1">
    <citation type="journal article" date="2018" name="Cell">
        <title>The Chara Genome: Secondary Complexity and Implications for Plant Terrestrialization.</title>
        <authorList>
            <person name="Nishiyama T."/>
            <person name="Sakayama H."/>
            <person name="Vries J.D."/>
            <person name="Buschmann H."/>
            <person name="Saint-Marcoux D."/>
            <person name="Ullrich K.K."/>
            <person name="Haas F.B."/>
            <person name="Vanderstraeten L."/>
            <person name="Becker D."/>
            <person name="Lang D."/>
            <person name="Vosolsobe S."/>
            <person name="Rombauts S."/>
            <person name="Wilhelmsson P.K.I."/>
            <person name="Janitza P."/>
            <person name="Kern R."/>
            <person name="Heyl A."/>
            <person name="Rumpler F."/>
            <person name="Villalobos L.I.A.C."/>
            <person name="Clay J.M."/>
            <person name="Skokan R."/>
            <person name="Toyoda A."/>
            <person name="Suzuki Y."/>
            <person name="Kagoshima H."/>
            <person name="Schijlen E."/>
            <person name="Tajeshwar N."/>
            <person name="Catarino B."/>
            <person name="Hetherington A.J."/>
            <person name="Saltykova A."/>
            <person name="Bonnot C."/>
            <person name="Breuninger H."/>
            <person name="Symeonidi A."/>
            <person name="Radhakrishnan G.V."/>
            <person name="Van Nieuwerburgh F."/>
            <person name="Deforce D."/>
            <person name="Chang C."/>
            <person name="Karol K.G."/>
            <person name="Hedrich R."/>
            <person name="Ulvskov P."/>
            <person name="Glockner G."/>
            <person name="Delwiche C.F."/>
            <person name="Petrasek J."/>
            <person name="Van de Peer Y."/>
            <person name="Friml J."/>
            <person name="Beilby M."/>
            <person name="Dolan L."/>
            <person name="Kohara Y."/>
            <person name="Sugano S."/>
            <person name="Fujiyama A."/>
            <person name="Delaux P.-M."/>
            <person name="Quint M."/>
            <person name="TheiBen G."/>
            <person name="Hagemann M."/>
            <person name="Harholt J."/>
            <person name="Dunand C."/>
            <person name="Zachgo S."/>
            <person name="Langdale J."/>
            <person name="Maumus F."/>
            <person name="Straeten D.V.D."/>
            <person name="Gould S.B."/>
            <person name="Rensing S.A."/>
        </authorList>
    </citation>
    <scope>NUCLEOTIDE SEQUENCE [LARGE SCALE GENOMIC DNA]</scope>
    <source>
        <strain evidence="10 11">S276</strain>
    </source>
</reference>
<evidence type="ECO:0000256" key="1">
    <source>
        <dbReference type="ARBA" id="ARBA00022679"/>
    </source>
</evidence>
<protein>
    <recommendedName>
        <fullName evidence="12">Reverse transcriptase</fullName>
    </recommendedName>
</protein>
<dbReference type="InterPro" id="IPR001584">
    <property type="entry name" value="Integrase_cat-core"/>
</dbReference>
<feature type="region of interest" description="Disordered" evidence="7">
    <location>
        <begin position="764"/>
        <end position="790"/>
    </location>
</feature>
<dbReference type="PROSITE" id="PS50878">
    <property type="entry name" value="RT_POL"/>
    <property type="match status" value="1"/>
</dbReference>
<evidence type="ECO:0000256" key="5">
    <source>
        <dbReference type="ARBA" id="ARBA00023268"/>
    </source>
</evidence>
<dbReference type="SUPFAM" id="SSF53098">
    <property type="entry name" value="Ribonuclease H-like"/>
    <property type="match status" value="1"/>
</dbReference>
<dbReference type="FunFam" id="3.30.70.270:FF:000020">
    <property type="entry name" value="Transposon Tf2-6 polyprotein-like Protein"/>
    <property type="match status" value="2"/>
</dbReference>
<evidence type="ECO:0000259" key="8">
    <source>
        <dbReference type="PROSITE" id="PS50878"/>
    </source>
</evidence>
<dbReference type="EMBL" id="BFEA01000284">
    <property type="protein sequence ID" value="GBG78024.1"/>
    <property type="molecule type" value="Genomic_DNA"/>
</dbReference>
<dbReference type="CDD" id="cd01647">
    <property type="entry name" value="RT_LTR"/>
    <property type="match status" value="1"/>
</dbReference>
<dbReference type="PANTHER" id="PTHR37984:SF5">
    <property type="entry name" value="PROTEIN NYNRIN-LIKE"/>
    <property type="match status" value="1"/>
</dbReference>
<proteinExistence type="predicted"/>
<dbReference type="Proteomes" id="UP000265515">
    <property type="component" value="Unassembled WGS sequence"/>
</dbReference>
<dbReference type="Gramene" id="GBG78024">
    <property type="protein sequence ID" value="GBG78024"/>
    <property type="gene ID" value="CBR_g25958"/>
</dbReference>
<dbReference type="InterPro" id="IPR012337">
    <property type="entry name" value="RNaseH-like_sf"/>
</dbReference>
<evidence type="ECO:0000313" key="11">
    <source>
        <dbReference type="Proteomes" id="UP000265515"/>
    </source>
</evidence>
<feature type="compositionally biased region" description="Basic and acidic residues" evidence="7">
    <location>
        <begin position="1712"/>
        <end position="1722"/>
    </location>
</feature>
<dbReference type="PANTHER" id="PTHR37984">
    <property type="entry name" value="PROTEIN CBG26694"/>
    <property type="match status" value="1"/>
</dbReference>
<evidence type="ECO:0000256" key="7">
    <source>
        <dbReference type="SAM" id="MobiDB-lite"/>
    </source>
</evidence>
<evidence type="ECO:0000256" key="4">
    <source>
        <dbReference type="ARBA" id="ARBA00022759"/>
    </source>
</evidence>
<dbReference type="InterPro" id="IPR021109">
    <property type="entry name" value="Peptidase_aspartic_dom_sf"/>
</dbReference>